<keyword evidence="8" id="KW-0445">Lipid transport</keyword>
<evidence type="ECO:0000313" key="12">
    <source>
        <dbReference type="EMBL" id="KHJ95703.1"/>
    </source>
</evidence>
<organism evidence="12 13">
    <name type="scientific">Oesophagostomum dentatum</name>
    <name type="common">Nodular worm</name>
    <dbReference type="NCBI Taxonomy" id="61180"/>
    <lineage>
        <taxon>Eukaryota</taxon>
        <taxon>Metazoa</taxon>
        <taxon>Ecdysozoa</taxon>
        <taxon>Nematoda</taxon>
        <taxon>Chromadorea</taxon>
        <taxon>Rhabditida</taxon>
        <taxon>Rhabditina</taxon>
        <taxon>Rhabditomorpha</taxon>
        <taxon>Strongyloidea</taxon>
        <taxon>Strongylidae</taxon>
        <taxon>Oesophagostomum</taxon>
    </lineage>
</organism>
<keyword evidence="5" id="KW-0813">Transport</keyword>
<dbReference type="GO" id="GO:0000045">
    <property type="term" value="P:autophagosome assembly"/>
    <property type="evidence" value="ECO:0007669"/>
    <property type="project" value="TreeGrafter"/>
</dbReference>
<keyword evidence="7" id="KW-0072">Autophagy</keyword>
<proteinExistence type="inferred from homology"/>
<dbReference type="OrthoDB" id="18982at2759"/>
<name>A0A0B1TDU7_OESDE</name>
<dbReference type="InterPro" id="IPR026849">
    <property type="entry name" value="ATG2"/>
</dbReference>
<evidence type="ECO:0000256" key="7">
    <source>
        <dbReference type="ARBA" id="ARBA00023006"/>
    </source>
</evidence>
<gene>
    <name evidence="12" type="ORF">OESDEN_04346</name>
</gene>
<comment type="similarity">
    <text evidence="3">Belongs to the ATG2 family.</text>
</comment>
<keyword evidence="9" id="KW-0472">Membrane</keyword>
<evidence type="ECO:0000256" key="10">
    <source>
        <dbReference type="ARBA" id="ARBA00024479"/>
    </source>
</evidence>
<comment type="catalytic activity">
    <reaction evidence="11">
        <text>a 1,2-diacyl-sn-glycero-3-phosphoethanolamine(in) = a 1,2-diacyl-sn-glycero-3-phosphoethanolamine(out)</text>
        <dbReference type="Rhea" id="RHEA:38895"/>
        <dbReference type="ChEBI" id="CHEBI:64612"/>
    </reaction>
</comment>
<dbReference type="GO" id="GO:0061723">
    <property type="term" value="P:glycophagy"/>
    <property type="evidence" value="ECO:0007669"/>
    <property type="project" value="TreeGrafter"/>
</dbReference>
<dbReference type="GO" id="GO:0032266">
    <property type="term" value="F:phosphatidylinositol-3-phosphate binding"/>
    <property type="evidence" value="ECO:0007669"/>
    <property type="project" value="TreeGrafter"/>
</dbReference>
<evidence type="ECO:0000256" key="9">
    <source>
        <dbReference type="ARBA" id="ARBA00023136"/>
    </source>
</evidence>
<sequence>MIGSVVESLVSSSDLARSFYENEKQTSEEEFDTEAKDGVKAFTKVIDAIVSRFCMELTETTIRLENPPKSMSDLCTAIEIRLKEVRFMDEQMRNCQREGKSAETITSQPQGMGSIANLNKFIDMSGVEIFTDVFTEIEDQYSDPNSSQIITINAGETNQTVGDQFRVAKVDSDRELNSNPVKFAELVGESGMIFRIKNSDAVADKKDNRVEIESFFTGLHCFIMPSQIDILKRFFSSVSLPQTEKLNDFGKKMDKSDYDAMAKNIEEETFQRTRMNNALGLQGMLLQLFFCP</sequence>
<dbReference type="GO" id="GO:0034727">
    <property type="term" value="P:piecemeal microautophagy of the nucleus"/>
    <property type="evidence" value="ECO:0007669"/>
    <property type="project" value="TreeGrafter"/>
</dbReference>
<evidence type="ECO:0000256" key="2">
    <source>
        <dbReference type="ARBA" id="ARBA00004623"/>
    </source>
</evidence>
<evidence type="ECO:0000256" key="11">
    <source>
        <dbReference type="ARBA" id="ARBA00024615"/>
    </source>
</evidence>
<dbReference type="PANTHER" id="PTHR13190:SF1">
    <property type="entry name" value="AUTOPHAGY-RELATED 2, ISOFORM A"/>
    <property type="match status" value="1"/>
</dbReference>
<evidence type="ECO:0000256" key="3">
    <source>
        <dbReference type="ARBA" id="ARBA00009714"/>
    </source>
</evidence>
<accession>A0A0B1TDU7</accession>
<dbReference type="GO" id="GO:0006869">
    <property type="term" value="P:lipid transport"/>
    <property type="evidence" value="ECO:0007669"/>
    <property type="project" value="UniProtKB-KW"/>
</dbReference>
<keyword evidence="13" id="KW-1185">Reference proteome</keyword>
<dbReference type="GO" id="GO:0005789">
    <property type="term" value="C:endoplasmic reticulum membrane"/>
    <property type="evidence" value="ECO:0007669"/>
    <property type="project" value="UniProtKB-SubCell"/>
</dbReference>
<evidence type="ECO:0000256" key="5">
    <source>
        <dbReference type="ARBA" id="ARBA00022448"/>
    </source>
</evidence>
<dbReference type="GO" id="GO:0000422">
    <property type="term" value="P:autophagy of mitochondrion"/>
    <property type="evidence" value="ECO:0007669"/>
    <property type="project" value="TreeGrafter"/>
</dbReference>
<dbReference type="GO" id="GO:0034045">
    <property type="term" value="C:phagophore assembly site membrane"/>
    <property type="evidence" value="ECO:0007669"/>
    <property type="project" value="UniProtKB-SubCell"/>
</dbReference>
<protein>
    <recommendedName>
        <fullName evidence="4">Autophagy-related protein 2</fullName>
    </recommendedName>
</protein>
<evidence type="ECO:0000256" key="4">
    <source>
        <dbReference type="ARBA" id="ARBA00018070"/>
    </source>
</evidence>
<dbReference type="GO" id="GO:0061908">
    <property type="term" value="C:phagophore"/>
    <property type="evidence" value="ECO:0007669"/>
    <property type="project" value="TreeGrafter"/>
</dbReference>
<evidence type="ECO:0000313" key="13">
    <source>
        <dbReference type="Proteomes" id="UP000053660"/>
    </source>
</evidence>
<evidence type="ECO:0000256" key="8">
    <source>
        <dbReference type="ARBA" id="ARBA00023055"/>
    </source>
</evidence>
<dbReference type="GO" id="GO:0061709">
    <property type="term" value="P:reticulophagy"/>
    <property type="evidence" value="ECO:0007669"/>
    <property type="project" value="TreeGrafter"/>
</dbReference>
<reference evidence="12 13" key="1">
    <citation type="submission" date="2014-03" db="EMBL/GenBank/DDBJ databases">
        <title>Draft genome of the hookworm Oesophagostomum dentatum.</title>
        <authorList>
            <person name="Mitreva M."/>
        </authorList>
    </citation>
    <scope>NUCLEOTIDE SEQUENCE [LARGE SCALE GENOMIC DNA]</scope>
    <source>
        <strain evidence="12 13">OD-Hann</strain>
    </source>
</reference>
<dbReference type="PANTHER" id="PTHR13190">
    <property type="entry name" value="AUTOPHAGY-RELATED 2, ISOFORM A"/>
    <property type="match status" value="1"/>
</dbReference>
<evidence type="ECO:0000256" key="6">
    <source>
        <dbReference type="ARBA" id="ARBA00022824"/>
    </source>
</evidence>
<dbReference type="Proteomes" id="UP000053660">
    <property type="component" value="Unassembled WGS sequence"/>
</dbReference>
<dbReference type="AlphaFoldDB" id="A0A0B1TDU7"/>
<comment type="catalytic activity">
    <reaction evidence="10">
        <text>a 1,2-diacyl-sn-glycero-3-phospho-L-serine(in) = a 1,2-diacyl-sn-glycero-3-phospho-L-serine(out)</text>
        <dbReference type="Rhea" id="RHEA:38663"/>
        <dbReference type="ChEBI" id="CHEBI:57262"/>
    </reaction>
</comment>
<evidence type="ECO:0000256" key="1">
    <source>
        <dbReference type="ARBA" id="ARBA00004406"/>
    </source>
</evidence>
<keyword evidence="6" id="KW-0256">Endoplasmic reticulum</keyword>
<comment type="subcellular location">
    <subcellularLocation>
        <location evidence="1">Endoplasmic reticulum membrane</location>
        <topology evidence="1">Peripheral membrane protein</topology>
    </subcellularLocation>
    <subcellularLocation>
        <location evidence="2">Preautophagosomal structure membrane</location>
        <topology evidence="2">Peripheral membrane protein</topology>
    </subcellularLocation>
</comment>
<dbReference type="GO" id="GO:0043495">
    <property type="term" value="F:protein-membrane adaptor activity"/>
    <property type="evidence" value="ECO:0007669"/>
    <property type="project" value="TreeGrafter"/>
</dbReference>
<dbReference type="EMBL" id="KN549878">
    <property type="protein sequence ID" value="KHJ95703.1"/>
    <property type="molecule type" value="Genomic_DNA"/>
</dbReference>